<accession>A0A9D4KLD5</accession>
<organism evidence="1 2">
    <name type="scientific">Dreissena polymorpha</name>
    <name type="common">Zebra mussel</name>
    <name type="synonym">Mytilus polymorpha</name>
    <dbReference type="NCBI Taxonomy" id="45954"/>
    <lineage>
        <taxon>Eukaryota</taxon>
        <taxon>Metazoa</taxon>
        <taxon>Spiralia</taxon>
        <taxon>Lophotrochozoa</taxon>
        <taxon>Mollusca</taxon>
        <taxon>Bivalvia</taxon>
        <taxon>Autobranchia</taxon>
        <taxon>Heteroconchia</taxon>
        <taxon>Euheterodonta</taxon>
        <taxon>Imparidentia</taxon>
        <taxon>Neoheterodontei</taxon>
        <taxon>Myida</taxon>
        <taxon>Dreissenoidea</taxon>
        <taxon>Dreissenidae</taxon>
        <taxon>Dreissena</taxon>
    </lineage>
</organism>
<reference evidence="1" key="1">
    <citation type="journal article" date="2019" name="bioRxiv">
        <title>The Genome of the Zebra Mussel, Dreissena polymorpha: A Resource for Invasive Species Research.</title>
        <authorList>
            <person name="McCartney M.A."/>
            <person name="Auch B."/>
            <person name="Kono T."/>
            <person name="Mallez S."/>
            <person name="Zhang Y."/>
            <person name="Obille A."/>
            <person name="Becker A."/>
            <person name="Abrahante J.E."/>
            <person name="Garbe J."/>
            <person name="Badalamenti J.P."/>
            <person name="Herman A."/>
            <person name="Mangelson H."/>
            <person name="Liachko I."/>
            <person name="Sullivan S."/>
            <person name="Sone E.D."/>
            <person name="Koren S."/>
            <person name="Silverstein K.A.T."/>
            <person name="Beckman K.B."/>
            <person name="Gohl D.M."/>
        </authorList>
    </citation>
    <scope>NUCLEOTIDE SEQUENCE</scope>
    <source>
        <strain evidence="1">Duluth1</strain>
        <tissue evidence="1">Whole animal</tissue>
    </source>
</reference>
<dbReference type="AlphaFoldDB" id="A0A9D4KLD5"/>
<dbReference type="Proteomes" id="UP000828390">
    <property type="component" value="Unassembled WGS sequence"/>
</dbReference>
<proteinExistence type="predicted"/>
<sequence length="79" mass="8838">MSIKIKPEVYGDTQKFLKMMDTANGCSGNGYVHFSLMIMSCASHDMCFQILPWIARCVALLSTANETFETISQRLTIVV</sequence>
<name>A0A9D4KLD5_DREPO</name>
<protein>
    <submittedName>
        <fullName evidence="1">Uncharacterized protein</fullName>
    </submittedName>
</protein>
<dbReference type="EMBL" id="JAIWYP010000004">
    <property type="protein sequence ID" value="KAH3841196.1"/>
    <property type="molecule type" value="Genomic_DNA"/>
</dbReference>
<evidence type="ECO:0000313" key="1">
    <source>
        <dbReference type="EMBL" id="KAH3841196.1"/>
    </source>
</evidence>
<evidence type="ECO:0000313" key="2">
    <source>
        <dbReference type="Proteomes" id="UP000828390"/>
    </source>
</evidence>
<gene>
    <name evidence="1" type="ORF">DPMN_114653</name>
</gene>
<reference evidence="1" key="2">
    <citation type="submission" date="2020-11" db="EMBL/GenBank/DDBJ databases">
        <authorList>
            <person name="McCartney M.A."/>
            <person name="Auch B."/>
            <person name="Kono T."/>
            <person name="Mallez S."/>
            <person name="Becker A."/>
            <person name="Gohl D.M."/>
            <person name="Silverstein K.A.T."/>
            <person name="Koren S."/>
            <person name="Bechman K.B."/>
            <person name="Herman A."/>
            <person name="Abrahante J.E."/>
            <person name="Garbe J."/>
        </authorList>
    </citation>
    <scope>NUCLEOTIDE SEQUENCE</scope>
    <source>
        <strain evidence="1">Duluth1</strain>
        <tissue evidence="1">Whole animal</tissue>
    </source>
</reference>
<comment type="caution">
    <text evidence="1">The sequence shown here is derived from an EMBL/GenBank/DDBJ whole genome shotgun (WGS) entry which is preliminary data.</text>
</comment>
<keyword evidence="2" id="KW-1185">Reference proteome</keyword>